<proteinExistence type="predicted"/>
<dbReference type="OMA" id="ISHARMD"/>
<dbReference type="EMBL" id="GG676258">
    <property type="protein sequence ID" value="EER11850.1"/>
    <property type="molecule type" value="Genomic_DNA"/>
</dbReference>
<dbReference type="Proteomes" id="UP000007800">
    <property type="component" value="Unassembled WGS sequence"/>
</dbReference>
<reference evidence="3 4" key="1">
    <citation type="submission" date="2008-07" db="EMBL/GenBank/DDBJ databases">
        <authorList>
            <person name="El-Sayed N."/>
            <person name="Caler E."/>
            <person name="Inman J."/>
            <person name="Amedeo P."/>
            <person name="Hass B."/>
            <person name="Wortman J."/>
        </authorList>
    </citation>
    <scope>NUCLEOTIDE SEQUENCE [LARGE SCALE GENOMIC DNA]</scope>
    <source>
        <strain evidence="4">ATCC 50983 / TXsc</strain>
    </source>
</reference>
<keyword evidence="4" id="KW-1185">Reference proteome</keyword>
<name>C5KUG3_PERM5</name>
<dbReference type="OrthoDB" id="10415574at2759"/>
<gene>
    <name evidence="3" type="ORF">Pmar_PMAR015557</name>
</gene>
<accession>C5KUG3</accession>
<keyword evidence="1" id="KW-0175">Coiled coil</keyword>
<evidence type="ECO:0000256" key="1">
    <source>
        <dbReference type="SAM" id="Coils"/>
    </source>
</evidence>
<dbReference type="GeneID" id="9060528"/>
<protein>
    <submittedName>
        <fullName evidence="3">Cingulin, putative</fullName>
    </submittedName>
</protein>
<evidence type="ECO:0000313" key="4">
    <source>
        <dbReference type="Proteomes" id="UP000007800"/>
    </source>
</evidence>
<organism evidence="4">
    <name type="scientific">Perkinsus marinus (strain ATCC 50983 / TXsc)</name>
    <dbReference type="NCBI Taxonomy" id="423536"/>
    <lineage>
        <taxon>Eukaryota</taxon>
        <taxon>Sar</taxon>
        <taxon>Alveolata</taxon>
        <taxon>Perkinsozoa</taxon>
        <taxon>Perkinsea</taxon>
        <taxon>Perkinsida</taxon>
        <taxon>Perkinsidae</taxon>
        <taxon>Perkinsus</taxon>
    </lineage>
</organism>
<dbReference type="RefSeq" id="XP_002780055.1">
    <property type="nucleotide sequence ID" value="XM_002780009.1"/>
</dbReference>
<feature type="region of interest" description="Disordered" evidence="2">
    <location>
        <begin position="221"/>
        <end position="259"/>
    </location>
</feature>
<sequence>MENRGGYYEPVNIHIGKAAAYWDLNTSAILPVIDEDKWKQLEVPAKSGPPLPLVPGLNIDDKESINADPQLKWDGEKYPVGLKATPHPKVEGPQLDEKVNNMMPNTVYGLQSADPERAVRDPVPLPTSTGITSSKKHVAARIDGVKVDLGKPVDYGALIGPSRAVSKDRPQPPSMFEKPEISWSQNLDTTIPTYSITAAVPVESRGVEEWLPKKGNLTRLQEENPAAFAATTPDDDDVTEKKSTSPRGSSFLGGEDDDTEDIKNHIKATRALLTPNLKHTVGYWGDWMVSDLTKDVDELSKSDLQPLADLTDMERKKGDKGMMEQAEAVMKVLALLRPVVVETMTSQERGMKDVEEDIKKTVTQEKENYDELFEKDAAKFADIAQRNGKVLLTSTKKIYLNLMKSISVLIKKVYKLQRALLMVTARHAKHSTRILNELERTTRFFIARTDRADSTLRSFVTAGPERRKAIKTVMTQLGDYQKNIALKRFQRSASKMAGQSKRKVQATGHKAIRVLKVDDKDIRNRQKKSDRAFNARLRLLRQRRETITRDTLRDFGTADRHFSDEAGSDSVSKWPLVNDLLKAAEHQASAVDELGSEMHGIVEGAEGPHKLLGDSLKENERNMEARIEQETEEMKRDTSREATQVNADLKDLQMAAQNAAGRERTLGMAKVKEVERQEAAVEEAEKSQLDNADITRGQSEAEMKSDIGLAATQADGKLNNMADTVKSREEAEGRLVEAQAVEADERQGKMKQALSEGQTQRVAALDADMGAIAETNKEEYQRMQEQLKLEGNDEKKGVNATSSLVSGTADAVHNSEEQMGALHDEMSAANAKAQQGLDNALKDLDHLSSGGSAGLDHLQADETHDLTNSVQEVAEAAHKDVAEARSDTKSRLQAALGEMHAQIGGMLGNEQEMDNTLIALSSDAAKAQTRAREIAHEKAAEHDEILGYLSKSYKQNRDDMSKLPSEIEAKGKKQLTNAKKLLSDEMQNRNKAIAAVAAEHIMAIGDLMKSVMDLLTKGEMQEEAKRRLLAEAESKMVDIERSKTKLQSLMGASGNETSGESGSMKRARGMMGDTQMELLHRREEMKQRLKKGLVFLDHHISDAHDFLQLHLRDLEKALRIMIEQFRKLLNGEAVTFAKSDQEDSAGTAKKLGGVETGLEKDMNRNKVRLESILNVDKESTMDFTTLLSKLTAQAQGLGLSGNEMKSYIEEQLSKLSSDTAGEVGVVGQEVENEMTGFRATANAERDKAKEEIAKNDKVLAHGEEGVYGQLDGLGQKVSGEATEVGNSLGYNAIALRNVQRLADGERQTSSNDLKALIHTVSATKDSVMREMAESHGADLNALGRVEDVVAIVDTLTKSAFDEIQGLIGSSTGDFQSLDEMLDTLGSSTNSSVASLNKDVEEDVRKSDKFMNGIRPILAQMKEDASGYEKKDREIAAESISARKSVMKAVSDTSKEGDEVRAQAWKNVMR</sequence>
<evidence type="ECO:0000313" key="3">
    <source>
        <dbReference type="EMBL" id="EER11850.1"/>
    </source>
</evidence>
<feature type="coiled-coil region" evidence="1">
    <location>
        <begin position="613"/>
        <end position="640"/>
    </location>
</feature>
<dbReference type="InParanoid" id="C5KUG3"/>
<evidence type="ECO:0000256" key="2">
    <source>
        <dbReference type="SAM" id="MobiDB-lite"/>
    </source>
</evidence>